<dbReference type="RefSeq" id="WP_245817918.1">
    <property type="nucleotide sequence ID" value="NZ_FZOU01000003.1"/>
</dbReference>
<evidence type="ECO:0000256" key="6">
    <source>
        <dbReference type="SAM" id="MobiDB-lite"/>
    </source>
</evidence>
<dbReference type="AlphaFoldDB" id="A0A239IK68"/>
<dbReference type="PANTHER" id="PTHR22807">
    <property type="entry name" value="NOP2 YEAST -RELATED NOL1/NOP2/FMU SUN DOMAIN-CONTAINING"/>
    <property type="match status" value="1"/>
</dbReference>
<dbReference type="Gene3D" id="1.10.940.10">
    <property type="entry name" value="NusB-like"/>
    <property type="match status" value="1"/>
</dbReference>
<keyword evidence="9" id="KW-1185">Reference proteome</keyword>
<feature type="binding site" evidence="5">
    <location>
        <position position="334"/>
    </location>
    <ligand>
        <name>S-adenosyl-L-methionine</name>
        <dbReference type="ChEBI" id="CHEBI:59789"/>
    </ligand>
</feature>
<evidence type="ECO:0000259" key="7">
    <source>
        <dbReference type="PROSITE" id="PS51686"/>
    </source>
</evidence>
<dbReference type="InterPro" id="IPR049560">
    <property type="entry name" value="MeTrfase_RsmB-F_NOP2_cat"/>
</dbReference>
<evidence type="ECO:0000256" key="5">
    <source>
        <dbReference type="PROSITE-ProRule" id="PRU01023"/>
    </source>
</evidence>
<keyword evidence="3 5" id="KW-0949">S-adenosyl-L-methionine</keyword>
<feature type="binding site" evidence="5">
    <location>
        <position position="317"/>
    </location>
    <ligand>
        <name>S-adenosyl-L-methionine</name>
        <dbReference type="ChEBI" id="CHEBI:59789"/>
    </ligand>
</feature>
<evidence type="ECO:0000256" key="2">
    <source>
        <dbReference type="ARBA" id="ARBA00022679"/>
    </source>
</evidence>
<evidence type="ECO:0000256" key="1">
    <source>
        <dbReference type="ARBA" id="ARBA00022603"/>
    </source>
</evidence>
<dbReference type="InterPro" id="IPR023267">
    <property type="entry name" value="RCMT"/>
</dbReference>
<dbReference type="SUPFAM" id="SSF53335">
    <property type="entry name" value="S-adenosyl-L-methionine-dependent methyltransferases"/>
    <property type="match status" value="1"/>
</dbReference>
<dbReference type="GO" id="GO:0003723">
    <property type="term" value="F:RNA binding"/>
    <property type="evidence" value="ECO:0007669"/>
    <property type="project" value="UniProtKB-UniRule"/>
</dbReference>
<dbReference type="PANTHER" id="PTHR22807:SF53">
    <property type="entry name" value="RIBOSOMAL RNA SMALL SUBUNIT METHYLTRANSFERASE B-RELATED"/>
    <property type="match status" value="1"/>
</dbReference>
<dbReference type="GO" id="GO:0006355">
    <property type="term" value="P:regulation of DNA-templated transcription"/>
    <property type="evidence" value="ECO:0007669"/>
    <property type="project" value="InterPro"/>
</dbReference>
<dbReference type="InterPro" id="IPR035926">
    <property type="entry name" value="NusB-like_sf"/>
</dbReference>
<dbReference type="InterPro" id="IPR029063">
    <property type="entry name" value="SAM-dependent_MTases_sf"/>
</dbReference>
<reference evidence="8 9" key="1">
    <citation type="submission" date="2017-06" db="EMBL/GenBank/DDBJ databases">
        <authorList>
            <person name="Kim H.J."/>
            <person name="Triplett B.A."/>
        </authorList>
    </citation>
    <scope>NUCLEOTIDE SEQUENCE [LARGE SCALE GENOMIC DNA]</scope>
    <source>
        <strain evidence="8 9">DSM 18704</strain>
    </source>
</reference>
<organism evidence="8 9">
    <name type="scientific">Granulicella rosea</name>
    <dbReference type="NCBI Taxonomy" id="474952"/>
    <lineage>
        <taxon>Bacteria</taxon>
        <taxon>Pseudomonadati</taxon>
        <taxon>Acidobacteriota</taxon>
        <taxon>Terriglobia</taxon>
        <taxon>Terriglobales</taxon>
        <taxon>Acidobacteriaceae</taxon>
        <taxon>Granulicella</taxon>
    </lineage>
</organism>
<dbReference type="PRINTS" id="PR02008">
    <property type="entry name" value="RCMTFAMILY"/>
</dbReference>
<feature type="compositionally biased region" description="Basic and acidic residues" evidence="6">
    <location>
        <begin position="1"/>
        <end position="11"/>
    </location>
</feature>
<evidence type="ECO:0000256" key="4">
    <source>
        <dbReference type="ARBA" id="ARBA00022884"/>
    </source>
</evidence>
<feature type="binding site" evidence="5">
    <location>
        <position position="289"/>
    </location>
    <ligand>
        <name>S-adenosyl-L-methionine</name>
        <dbReference type="ChEBI" id="CHEBI:59789"/>
    </ligand>
</feature>
<accession>A0A239IK68</accession>
<dbReference type="CDD" id="cd02440">
    <property type="entry name" value="AdoMet_MTases"/>
    <property type="match status" value="1"/>
</dbReference>
<feature type="domain" description="SAM-dependent MTase RsmB/NOP-type" evidence="7">
    <location>
        <begin position="165"/>
        <end position="452"/>
    </location>
</feature>
<gene>
    <name evidence="8" type="ORF">SAMN05421770_103151</name>
</gene>
<keyword evidence="2 5" id="KW-0808">Transferase</keyword>
<feature type="region of interest" description="Disordered" evidence="6">
    <location>
        <begin position="1"/>
        <end position="26"/>
    </location>
</feature>
<dbReference type="GO" id="GO:0001510">
    <property type="term" value="P:RNA methylation"/>
    <property type="evidence" value="ECO:0007669"/>
    <property type="project" value="InterPro"/>
</dbReference>
<dbReference type="InterPro" id="IPR006027">
    <property type="entry name" value="NusB_RsmB_TIM44"/>
</dbReference>
<dbReference type="GO" id="GO:0008173">
    <property type="term" value="F:RNA methyltransferase activity"/>
    <property type="evidence" value="ECO:0007669"/>
    <property type="project" value="InterPro"/>
</dbReference>
<feature type="active site" description="Nucleophile" evidence="5">
    <location>
        <position position="387"/>
    </location>
</feature>
<dbReference type="Gene3D" id="3.40.50.150">
    <property type="entry name" value="Vaccinia Virus protein VP39"/>
    <property type="match status" value="1"/>
</dbReference>
<dbReference type="SUPFAM" id="SSF48013">
    <property type="entry name" value="NusB-like"/>
    <property type="match status" value="1"/>
</dbReference>
<evidence type="ECO:0000313" key="9">
    <source>
        <dbReference type="Proteomes" id="UP000198356"/>
    </source>
</evidence>
<evidence type="ECO:0000313" key="8">
    <source>
        <dbReference type="EMBL" id="SNS93931.1"/>
    </source>
</evidence>
<keyword evidence="1 5" id="KW-0489">Methyltransferase</keyword>
<evidence type="ECO:0000256" key="3">
    <source>
        <dbReference type="ARBA" id="ARBA00022691"/>
    </source>
</evidence>
<dbReference type="PROSITE" id="PS51686">
    <property type="entry name" value="SAM_MT_RSMB_NOP"/>
    <property type="match status" value="1"/>
</dbReference>
<name>A0A239IK68_9BACT</name>
<sequence length="452" mass="48074">MSERSKTDKAPKKFVKARPAQAGPTLGMKQAQAKITPARRVAYEILTLVGEGKGHSDELLHGVRTDALSPEDRNLATALVMGVLRWQIALDARVRMYLARPDENLPEPVALALRLGAFQLLHMDRIPAHAALSESVEMCRVGGAPYATGMVNAILRKVASAAAPGKKLFETPAAFAERLGHPAWLVERWAKNYGRDAALKICEADQAEPASGGLFAALTDDEANGAAGAAGGRMPQMDEGSRLVAELAAAAAPAVEGRKLRVWDCCAAPGGKTLMLALRLAGADIFATDVSGKRMDQMEARMRRYGYASEVRYGVGDAAQLPEDEGLFDLILCDAPCSGTGTLARNPEIRLRLQPEELARQSARQRGLLAAGLKRLAPGGRLVYSTCSLEPEENEVVVSAAAGAAVRVPVAELMKRVPGLTPEAAGLVREGVLRTLPGVDGCDGFYAVVLER</sequence>
<dbReference type="EMBL" id="FZOU01000003">
    <property type="protein sequence ID" value="SNS93931.1"/>
    <property type="molecule type" value="Genomic_DNA"/>
</dbReference>
<protein>
    <submittedName>
        <fullName evidence="8">16S rRNA (Cytosine967-C5)-methyltransferase</fullName>
    </submittedName>
</protein>
<proteinExistence type="inferred from homology"/>
<comment type="similarity">
    <text evidence="5">Belongs to the class I-like SAM-binding methyltransferase superfamily. RsmB/NOP family.</text>
</comment>
<dbReference type="Pfam" id="PF01029">
    <property type="entry name" value="NusB"/>
    <property type="match status" value="1"/>
</dbReference>
<dbReference type="Proteomes" id="UP000198356">
    <property type="component" value="Unassembled WGS sequence"/>
</dbReference>
<dbReference type="Pfam" id="PF01189">
    <property type="entry name" value="Methyltr_RsmB-F"/>
    <property type="match status" value="1"/>
</dbReference>
<dbReference type="InterPro" id="IPR001678">
    <property type="entry name" value="MeTrfase_RsmB-F_NOP2_dom"/>
</dbReference>
<feature type="binding site" evidence="5">
    <location>
        <begin position="266"/>
        <end position="272"/>
    </location>
    <ligand>
        <name>S-adenosyl-L-methionine</name>
        <dbReference type="ChEBI" id="CHEBI:59789"/>
    </ligand>
</feature>
<keyword evidence="4 5" id="KW-0694">RNA-binding</keyword>